<reference evidence="2 3" key="1">
    <citation type="submission" date="2020-02" db="EMBL/GenBank/DDBJ databases">
        <title>Complete genome sequence of Flavobacteriaceae bacterium.</title>
        <authorList>
            <person name="Kim S.-J."/>
            <person name="Kim Y.-S."/>
            <person name="Kim K.-H."/>
        </authorList>
    </citation>
    <scope>NUCLEOTIDE SEQUENCE [LARGE SCALE GENOMIC DNA]</scope>
    <source>
        <strain evidence="2 3">RR4-40</strain>
    </source>
</reference>
<dbReference type="AlphaFoldDB" id="A0A6G6GKZ8"/>
<dbReference type="InterPro" id="IPR014982">
    <property type="entry name" value="GSCFA"/>
</dbReference>
<organism evidence="2 3">
    <name type="scientific">Rasiella rasia</name>
    <dbReference type="NCBI Taxonomy" id="2744027"/>
    <lineage>
        <taxon>Bacteria</taxon>
        <taxon>Pseudomonadati</taxon>
        <taxon>Bacteroidota</taxon>
        <taxon>Flavobacteriia</taxon>
        <taxon>Flavobacteriales</taxon>
        <taxon>Flavobacteriaceae</taxon>
        <taxon>Rasiella</taxon>
    </lineage>
</organism>
<accession>A0A6G6GKZ8</accession>
<evidence type="ECO:0000313" key="2">
    <source>
        <dbReference type="EMBL" id="QIE59266.1"/>
    </source>
</evidence>
<name>A0A6G6GKZ8_9FLAO</name>
<dbReference type="Pfam" id="PF08885">
    <property type="entry name" value="GSCFA"/>
    <property type="match status" value="1"/>
</dbReference>
<evidence type="ECO:0000259" key="1">
    <source>
        <dbReference type="Pfam" id="PF08885"/>
    </source>
</evidence>
<dbReference type="EMBL" id="CP049057">
    <property type="protein sequence ID" value="QIE59266.1"/>
    <property type="molecule type" value="Genomic_DNA"/>
</dbReference>
<feature type="domain" description="GSCFA" evidence="1">
    <location>
        <begin position="21"/>
        <end position="262"/>
    </location>
</feature>
<dbReference type="KEGG" id="mgel:G5B37_06725"/>
<dbReference type="RefSeq" id="WP_164679291.1">
    <property type="nucleotide sequence ID" value="NZ_CP049057.1"/>
</dbReference>
<proteinExistence type="predicted"/>
<dbReference type="Proteomes" id="UP000505306">
    <property type="component" value="Chromosome"/>
</dbReference>
<gene>
    <name evidence="2" type="ORF">G5B37_06725</name>
</gene>
<keyword evidence="3" id="KW-1185">Reference proteome</keyword>
<protein>
    <submittedName>
        <fullName evidence="2">GSCFA domain-containing protein</fullName>
    </submittedName>
</protein>
<sequence>MKLQTTIPLKPVANQINYDSKILLIGSCFTENIGEKLAYFKFQSSVNPFGIVFHPLAIEQLIHRAIHQTLFTETDVFERDGQWFCFETHSSVTETSKEQLIALLNNTLLEFASYVRQTSHIIFTYGTAWVYRHVASNAVVANCHKLPQKEFTKELLSMQEISASIARTVSLLSEINSTVKIITTVSPVRHLKDGFVENTQGKAHLIAGIHTFMNQKPIIDTLQTHYFPSYEIMMDELRDYRFYGEDMIHPSKIAVDYIWDKFQLVWIASETLQLQKEVDVVQKGLQHRPFYPNGEAHVNFQQDLQQKVATLQTKLPHVTFD</sequence>
<evidence type="ECO:0000313" key="3">
    <source>
        <dbReference type="Proteomes" id="UP000505306"/>
    </source>
</evidence>